<evidence type="ECO:0000313" key="3">
    <source>
        <dbReference type="Proteomes" id="UP000419743"/>
    </source>
</evidence>
<dbReference type="GO" id="GO:0006950">
    <property type="term" value="P:response to stress"/>
    <property type="evidence" value="ECO:0007669"/>
    <property type="project" value="TreeGrafter"/>
</dbReference>
<comment type="caution">
    <text evidence="2">The sequence shown here is derived from an EMBL/GenBank/DDBJ whole genome shotgun (WGS) entry which is preliminary data.</text>
</comment>
<feature type="domain" description="HTH marR-type" evidence="1">
    <location>
        <begin position="25"/>
        <end position="161"/>
    </location>
</feature>
<accession>A0A7M4DKC8</accession>
<name>A0A7M4DKC8_9MICO</name>
<gene>
    <name evidence="2" type="ORF">HALOF300_02591</name>
</gene>
<dbReference type="PROSITE" id="PS50995">
    <property type="entry name" value="HTH_MARR_2"/>
    <property type="match status" value="1"/>
</dbReference>
<dbReference type="SMART" id="SM00347">
    <property type="entry name" value="HTH_MARR"/>
    <property type="match status" value="1"/>
</dbReference>
<dbReference type="Proteomes" id="UP000419743">
    <property type="component" value="Unassembled WGS sequence"/>
</dbReference>
<organism evidence="2 3">
    <name type="scientific">Occultella aeris</name>
    <dbReference type="NCBI Taxonomy" id="2761496"/>
    <lineage>
        <taxon>Bacteria</taxon>
        <taxon>Bacillati</taxon>
        <taxon>Actinomycetota</taxon>
        <taxon>Actinomycetes</taxon>
        <taxon>Micrococcales</taxon>
        <taxon>Ruaniaceae</taxon>
        <taxon>Occultella</taxon>
    </lineage>
</organism>
<dbReference type="Pfam" id="PF12802">
    <property type="entry name" value="MarR_2"/>
    <property type="match status" value="1"/>
</dbReference>
<dbReference type="GO" id="GO:0003700">
    <property type="term" value="F:DNA-binding transcription factor activity"/>
    <property type="evidence" value="ECO:0007669"/>
    <property type="project" value="InterPro"/>
</dbReference>
<dbReference type="InterPro" id="IPR036388">
    <property type="entry name" value="WH-like_DNA-bd_sf"/>
</dbReference>
<evidence type="ECO:0000259" key="1">
    <source>
        <dbReference type="PROSITE" id="PS50995"/>
    </source>
</evidence>
<dbReference type="Gene3D" id="1.10.10.10">
    <property type="entry name" value="Winged helix-like DNA-binding domain superfamily/Winged helix DNA-binding domain"/>
    <property type="match status" value="1"/>
</dbReference>
<dbReference type="InterPro" id="IPR000835">
    <property type="entry name" value="HTH_MarR-typ"/>
</dbReference>
<dbReference type="SUPFAM" id="SSF46785">
    <property type="entry name" value="Winged helix' DNA-binding domain"/>
    <property type="match status" value="1"/>
</dbReference>
<dbReference type="InterPro" id="IPR036390">
    <property type="entry name" value="WH_DNA-bd_sf"/>
</dbReference>
<proteinExistence type="predicted"/>
<dbReference type="AlphaFoldDB" id="A0A7M4DKC8"/>
<dbReference type="PANTHER" id="PTHR33164:SF99">
    <property type="entry name" value="MARR FAMILY REGULATORY PROTEIN"/>
    <property type="match status" value="1"/>
</dbReference>
<reference evidence="2 3" key="1">
    <citation type="submission" date="2019-11" db="EMBL/GenBank/DDBJ databases">
        <authorList>
            <person name="Criscuolo A."/>
        </authorList>
    </citation>
    <scope>NUCLEOTIDE SEQUENCE [LARGE SCALE GENOMIC DNA]</scope>
    <source>
        <strain evidence="2">CIP111667</strain>
    </source>
</reference>
<evidence type="ECO:0000313" key="2">
    <source>
        <dbReference type="EMBL" id="VZO37527.1"/>
    </source>
</evidence>
<dbReference type="EMBL" id="CACRYJ010000034">
    <property type="protein sequence ID" value="VZO37527.1"/>
    <property type="molecule type" value="Genomic_DNA"/>
</dbReference>
<dbReference type="InterPro" id="IPR039422">
    <property type="entry name" value="MarR/SlyA-like"/>
</dbReference>
<protein>
    <submittedName>
        <fullName evidence="2">MarR family protein</fullName>
    </submittedName>
</protein>
<dbReference type="PANTHER" id="PTHR33164">
    <property type="entry name" value="TRANSCRIPTIONAL REGULATOR, MARR FAMILY"/>
    <property type="match status" value="1"/>
</dbReference>
<dbReference type="RefSeq" id="WP_156741324.1">
    <property type="nucleotide sequence ID" value="NZ_CACRYJ010000034.1"/>
</dbReference>
<keyword evidence="3" id="KW-1185">Reference proteome</keyword>
<sequence>MTQTPIDLSSEAPPGAPVPWLDAEQQVAWRALLTGTSVLFDALGRDLEHGAGLSLNEYEVLVRLSEAPGRVLRMSVLAEELVHSRSRLTHTVSRMERAGLVSRCSSAQDGRGVDCMLTDAGMAQLEAAAPVHVASVRRRLVDVLSRDQLLALGAAFSQIDEGVRSHAG</sequence>